<evidence type="ECO:0000313" key="3">
    <source>
        <dbReference type="Proteomes" id="UP000660262"/>
    </source>
</evidence>
<reference evidence="2" key="1">
    <citation type="submission" date="2020-10" db="EMBL/GenBank/DDBJ databases">
        <title>Unveiling of a novel bifunctional photoreceptor, Dualchrome1, isolated from a cosmopolitan green alga.</title>
        <authorList>
            <person name="Suzuki S."/>
            <person name="Kawachi M."/>
        </authorList>
    </citation>
    <scope>NUCLEOTIDE SEQUENCE</scope>
    <source>
        <strain evidence="2">NIES 2893</strain>
    </source>
</reference>
<dbReference type="AlphaFoldDB" id="A0A830I493"/>
<feature type="compositionally biased region" description="Polar residues" evidence="1">
    <location>
        <begin position="1"/>
        <end position="11"/>
    </location>
</feature>
<evidence type="ECO:0000313" key="2">
    <source>
        <dbReference type="EMBL" id="GHP11947.1"/>
    </source>
</evidence>
<dbReference type="EMBL" id="BNJQ01000037">
    <property type="protein sequence ID" value="GHP11947.1"/>
    <property type="molecule type" value="Genomic_DNA"/>
</dbReference>
<sequence>MANEVSETSVKFTDAEEYVEPDPEKKKKFNRTMTISDTDPLAREFWEINPKGVYIPALLIDGQEMMVGYEREYVDLDKQFSRSEFYLPARSRTHKLVRITNHATKTAVTFMAPAVNDTITDMSVGFFCQTAEPSKAVPGVIITDIREQKESISFKESTKDGKTGLRTRHFDLSSYGGLVLSRLTDVETSKDEFKMHSITSVDTMKKATLQHIKINKLDDMSATGAAPFPVGIFDVPGNCHTDGAGKINLGNAILTEAPFVDADTALISRMNYQISAGLRNATSLKRTTVRVASSTGRNPEGSKAWLTQDVPVEEPDYRRKLLALTSHCSGDVQNKTYSVPSPLNLQVGARFADSKLCQVQMDMMLDSFEVSSAPGLKVEGNIYMDWNAEDFKEGWDAASCVKVTSDMTVWPYNIKLDGVTQCMSGGEEKDANGCLRPCLLFSQPVRADMGSKGGVDGSMNVKFYLPGTECDGMSVFTYFEGEVKYAPCAFCKMITDYVVREIQNPTWTNPGFKIMSTF</sequence>
<protein>
    <submittedName>
        <fullName evidence="2">Uncharacterized protein</fullName>
    </submittedName>
</protein>
<evidence type="ECO:0000256" key="1">
    <source>
        <dbReference type="SAM" id="MobiDB-lite"/>
    </source>
</evidence>
<organism evidence="2 3">
    <name type="scientific">Pycnococcus provasolii</name>
    <dbReference type="NCBI Taxonomy" id="41880"/>
    <lineage>
        <taxon>Eukaryota</taxon>
        <taxon>Viridiplantae</taxon>
        <taxon>Chlorophyta</taxon>
        <taxon>Pseudoscourfieldiophyceae</taxon>
        <taxon>Pseudoscourfieldiales</taxon>
        <taxon>Pycnococcaceae</taxon>
        <taxon>Pycnococcus</taxon>
    </lineage>
</organism>
<proteinExistence type="predicted"/>
<dbReference type="Proteomes" id="UP000660262">
    <property type="component" value="Unassembled WGS sequence"/>
</dbReference>
<keyword evidence="3" id="KW-1185">Reference proteome</keyword>
<gene>
    <name evidence="2" type="ORF">PPROV_001067400</name>
</gene>
<comment type="caution">
    <text evidence="2">The sequence shown here is derived from an EMBL/GenBank/DDBJ whole genome shotgun (WGS) entry which is preliminary data.</text>
</comment>
<accession>A0A830I493</accession>
<name>A0A830I493_9CHLO</name>
<feature type="region of interest" description="Disordered" evidence="1">
    <location>
        <begin position="1"/>
        <end position="25"/>
    </location>
</feature>